<proteinExistence type="predicted"/>
<reference evidence="2 3" key="1">
    <citation type="journal article" date="2023" name="Commun. Biol.">
        <title>Reorganization of the ancestral sex-determining regions during the evolution of trioecy in Pleodorina starrii.</title>
        <authorList>
            <person name="Takahashi K."/>
            <person name="Suzuki S."/>
            <person name="Kawai-Toyooka H."/>
            <person name="Yamamoto K."/>
            <person name="Hamaji T."/>
            <person name="Ootsuki R."/>
            <person name="Yamaguchi H."/>
            <person name="Kawachi M."/>
            <person name="Higashiyama T."/>
            <person name="Nozaki H."/>
        </authorList>
    </citation>
    <scope>NUCLEOTIDE SEQUENCE [LARGE SCALE GENOMIC DNA]</scope>
    <source>
        <strain evidence="2 3">NIES-4479</strain>
    </source>
</reference>
<dbReference type="EMBL" id="BRXU01000025">
    <property type="protein sequence ID" value="GLC58994.1"/>
    <property type="molecule type" value="Genomic_DNA"/>
</dbReference>
<feature type="compositionally biased region" description="Pro residues" evidence="1">
    <location>
        <begin position="96"/>
        <end position="114"/>
    </location>
</feature>
<evidence type="ECO:0000256" key="1">
    <source>
        <dbReference type="SAM" id="MobiDB-lite"/>
    </source>
</evidence>
<name>A0A9W6F7C0_9CHLO</name>
<feature type="compositionally biased region" description="Pro residues" evidence="1">
    <location>
        <begin position="64"/>
        <end position="82"/>
    </location>
</feature>
<keyword evidence="3" id="KW-1185">Reference proteome</keyword>
<dbReference type="Proteomes" id="UP001165080">
    <property type="component" value="Unassembled WGS sequence"/>
</dbReference>
<comment type="caution">
    <text evidence="2">The sequence shown here is derived from an EMBL/GenBank/DDBJ whole genome shotgun (WGS) entry which is preliminary data.</text>
</comment>
<accession>A0A9W6F7C0</accession>
<evidence type="ECO:0000313" key="2">
    <source>
        <dbReference type="EMBL" id="GLC58994.1"/>
    </source>
</evidence>
<organism evidence="2 3">
    <name type="scientific">Pleodorina starrii</name>
    <dbReference type="NCBI Taxonomy" id="330485"/>
    <lineage>
        <taxon>Eukaryota</taxon>
        <taxon>Viridiplantae</taxon>
        <taxon>Chlorophyta</taxon>
        <taxon>core chlorophytes</taxon>
        <taxon>Chlorophyceae</taxon>
        <taxon>CS clade</taxon>
        <taxon>Chlamydomonadales</taxon>
        <taxon>Volvocaceae</taxon>
        <taxon>Pleodorina</taxon>
    </lineage>
</organism>
<feature type="region of interest" description="Disordered" evidence="1">
    <location>
        <begin position="53"/>
        <end position="118"/>
    </location>
</feature>
<gene>
    <name evidence="2" type="primary">PLESTB002184</name>
    <name evidence="2" type="ORF">PLESTB_001430900</name>
</gene>
<evidence type="ECO:0000313" key="3">
    <source>
        <dbReference type="Proteomes" id="UP001165080"/>
    </source>
</evidence>
<dbReference type="AlphaFoldDB" id="A0A9W6F7C0"/>
<sequence>MLPTGSVGGFTITIKSKTDTHANVTLCRFLTSVESKATGSLCNDGVDNDCDGLVDMDDPDCNESPPPSPPSPRPGPPPPFSPSSPQQYRGPRRISPSPPPPRLIIRMSPPPPRPAIAIRSSASSSKGYEYGPAVPPAAGSAAHCHICCLKCIFLAVLCAVLQRLH</sequence>
<protein>
    <submittedName>
        <fullName evidence="2">Uncharacterized protein</fullName>
    </submittedName>
</protein>